<dbReference type="PROSITE" id="PS51708">
    <property type="entry name" value="CHAD"/>
    <property type="match status" value="1"/>
</dbReference>
<feature type="domain" description="CHAD" evidence="1">
    <location>
        <begin position="8"/>
        <end position="298"/>
    </location>
</feature>
<dbReference type="AlphaFoldDB" id="A0A549TAW5"/>
<reference evidence="2 3" key="1">
    <citation type="submission" date="2019-07" db="EMBL/GenBank/DDBJ databases">
        <title>Ln-dependent methylotrophs.</title>
        <authorList>
            <person name="Tani A."/>
        </authorList>
    </citation>
    <scope>NUCLEOTIDE SEQUENCE [LARGE SCALE GENOMIC DNA]</scope>
    <source>
        <strain evidence="2 3">SM12</strain>
    </source>
</reference>
<dbReference type="InterPro" id="IPR038186">
    <property type="entry name" value="CHAD_dom_sf"/>
</dbReference>
<protein>
    <submittedName>
        <fullName evidence="2">CHAD domain-containing protein</fullName>
    </submittedName>
</protein>
<sequence length="306" mass="34139">MAFRIRPSEPFLDEFRRVAGEQLLKAINVLEEQPDGPHAAVHAARKRFKRLRALYRLIEPDAKSFRQAENARIRDMARSLSAVRDATALVETVDYLAGLAVSAEEFAALGFASRALVERRDRIAASEMDLPARIEAAITTCNAAIAALDTLDLPEGNARAAKRVARAWRKQGIKARRALDVCREEPAAEAFHDLRKCGQVAWMHLTLLEDLWPTALQARRRETKRLVDELGHEHDLSVLTQAVNERPDLFGDSNTLALLIGAIITRQQAVRAEALALSESVFADDAEREADIVRLLWRKAARQLGS</sequence>
<evidence type="ECO:0000259" key="1">
    <source>
        <dbReference type="PROSITE" id="PS51708"/>
    </source>
</evidence>
<keyword evidence="3" id="KW-1185">Reference proteome</keyword>
<evidence type="ECO:0000313" key="2">
    <source>
        <dbReference type="EMBL" id="TRL39023.1"/>
    </source>
</evidence>
<gene>
    <name evidence="2" type="ORF">FNA46_10775</name>
</gene>
<dbReference type="EMBL" id="VJMG01000025">
    <property type="protein sequence ID" value="TRL39023.1"/>
    <property type="molecule type" value="Genomic_DNA"/>
</dbReference>
<dbReference type="SMART" id="SM00880">
    <property type="entry name" value="CHAD"/>
    <property type="match status" value="1"/>
</dbReference>
<dbReference type="Pfam" id="PF05235">
    <property type="entry name" value="CHAD"/>
    <property type="match status" value="1"/>
</dbReference>
<accession>A0A549TAW5</accession>
<proteinExistence type="predicted"/>
<organism evidence="2 3">
    <name type="scientific">Rhizobium straminoryzae</name>
    <dbReference type="NCBI Taxonomy" id="1387186"/>
    <lineage>
        <taxon>Bacteria</taxon>
        <taxon>Pseudomonadati</taxon>
        <taxon>Pseudomonadota</taxon>
        <taxon>Alphaproteobacteria</taxon>
        <taxon>Hyphomicrobiales</taxon>
        <taxon>Rhizobiaceae</taxon>
        <taxon>Rhizobium/Agrobacterium group</taxon>
        <taxon>Rhizobium</taxon>
    </lineage>
</organism>
<dbReference type="Proteomes" id="UP000316801">
    <property type="component" value="Unassembled WGS sequence"/>
</dbReference>
<evidence type="ECO:0000313" key="3">
    <source>
        <dbReference type="Proteomes" id="UP000316801"/>
    </source>
</evidence>
<name>A0A549TAW5_9HYPH</name>
<dbReference type="PANTHER" id="PTHR39339:SF1">
    <property type="entry name" value="CHAD DOMAIN-CONTAINING PROTEIN"/>
    <property type="match status" value="1"/>
</dbReference>
<dbReference type="InterPro" id="IPR007899">
    <property type="entry name" value="CHAD_dom"/>
</dbReference>
<comment type="caution">
    <text evidence="2">The sequence shown here is derived from an EMBL/GenBank/DDBJ whole genome shotgun (WGS) entry which is preliminary data.</text>
</comment>
<dbReference type="Gene3D" id="1.40.20.10">
    <property type="entry name" value="CHAD domain"/>
    <property type="match status" value="1"/>
</dbReference>
<dbReference type="RefSeq" id="WP_143125205.1">
    <property type="nucleotide sequence ID" value="NZ_VJMG01000025.1"/>
</dbReference>
<dbReference type="PANTHER" id="PTHR39339">
    <property type="entry name" value="SLR1444 PROTEIN"/>
    <property type="match status" value="1"/>
</dbReference>